<dbReference type="InterPro" id="IPR002934">
    <property type="entry name" value="Polymerase_NTP_transf_dom"/>
</dbReference>
<dbReference type="CDD" id="cd05403">
    <property type="entry name" value="NT_KNTase_like"/>
    <property type="match status" value="1"/>
</dbReference>
<evidence type="ECO:0000313" key="2">
    <source>
        <dbReference type="EMBL" id="MBI2875331.1"/>
    </source>
</evidence>
<dbReference type="Pfam" id="PF01909">
    <property type="entry name" value="NTP_transf_2"/>
    <property type="match status" value="1"/>
</dbReference>
<evidence type="ECO:0000259" key="1">
    <source>
        <dbReference type="Pfam" id="PF01909"/>
    </source>
</evidence>
<dbReference type="EMBL" id="JACPRF010000015">
    <property type="protein sequence ID" value="MBI2875331.1"/>
    <property type="molecule type" value="Genomic_DNA"/>
</dbReference>
<dbReference type="AlphaFoldDB" id="A0A932CM02"/>
<dbReference type="PANTHER" id="PTHR33933:SF1">
    <property type="entry name" value="PROTEIN ADENYLYLTRANSFERASE MNTA-RELATED"/>
    <property type="match status" value="1"/>
</dbReference>
<accession>A0A932CM02</accession>
<dbReference type="Proteomes" id="UP000769766">
    <property type="component" value="Unassembled WGS sequence"/>
</dbReference>
<comment type="caution">
    <text evidence="2">The sequence shown here is derived from an EMBL/GenBank/DDBJ whole genome shotgun (WGS) entry which is preliminary data.</text>
</comment>
<sequence length="178" mass="20340">MAQTETLPVALPTLELPTTERKTWISYPQQETLKQAIMALQAALGDGLMSVVLFGSRSRGEAHEGSDWDLLIIAEGLPEKPFERRLFLKRLLPPGCVEAVSFLARTPEEFEGHIPSLYLDIALDGQILYDPRGYATERLSMLRHLIDRMGLYRERTEAGDLWRWRKEPHGPWALEWGK</sequence>
<evidence type="ECO:0000313" key="3">
    <source>
        <dbReference type="Proteomes" id="UP000769766"/>
    </source>
</evidence>
<proteinExistence type="predicted"/>
<name>A0A932CM02_UNCTE</name>
<dbReference type="GO" id="GO:0016779">
    <property type="term" value="F:nucleotidyltransferase activity"/>
    <property type="evidence" value="ECO:0007669"/>
    <property type="project" value="InterPro"/>
</dbReference>
<feature type="domain" description="Polymerase nucleotidyl transferase" evidence="1">
    <location>
        <begin position="50"/>
        <end position="86"/>
    </location>
</feature>
<reference evidence="2" key="1">
    <citation type="submission" date="2020-07" db="EMBL/GenBank/DDBJ databases">
        <title>Huge and variable diversity of episymbiotic CPR bacteria and DPANN archaea in groundwater ecosystems.</title>
        <authorList>
            <person name="He C.Y."/>
            <person name="Keren R."/>
            <person name="Whittaker M."/>
            <person name="Farag I.F."/>
            <person name="Doudna J."/>
            <person name="Cate J.H.D."/>
            <person name="Banfield J.F."/>
        </authorList>
    </citation>
    <scope>NUCLEOTIDE SEQUENCE</scope>
    <source>
        <strain evidence="2">NC_groundwater_672_Ag_B-0.1um_62_36</strain>
    </source>
</reference>
<gene>
    <name evidence="2" type="ORF">HYY20_00435</name>
</gene>
<dbReference type="PANTHER" id="PTHR33933">
    <property type="entry name" value="NUCLEOTIDYLTRANSFERASE"/>
    <property type="match status" value="1"/>
</dbReference>
<organism evidence="2 3">
    <name type="scientific">Tectimicrobiota bacterium</name>
    <dbReference type="NCBI Taxonomy" id="2528274"/>
    <lineage>
        <taxon>Bacteria</taxon>
        <taxon>Pseudomonadati</taxon>
        <taxon>Nitrospinota/Tectimicrobiota group</taxon>
        <taxon>Candidatus Tectimicrobiota</taxon>
    </lineage>
</organism>
<dbReference type="InterPro" id="IPR043519">
    <property type="entry name" value="NT_sf"/>
</dbReference>
<dbReference type="SUPFAM" id="SSF81301">
    <property type="entry name" value="Nucleotidyltransferase"/>
    <property type="match status" value="1"/>
</dbReference>
<protein>
    <submittedName>
        <fullName evidence="2">Nucleotidyltransferase domain-containing protein</fullName>
    </submittedName>
</protein>
<dbReference type="InterPro" id="IPR052548">
    <property type="entry name" value="Type_VII_TA_antitoxin"/>
</dbReference>
<dbReference type="Gene3D" id="3.30.460.10">
    <property type="entry name" value="Beta Polymerase, domain 2"/>
    <property type="match status" value="1"/>
</dbReference>